<gene>
    <name evidence="1" type="ORF">ACFQ2T_04860</name>
</gene>
<comment type="caution">
    <text evidence="1">The sequence shown here is derived from an EMBL/GenBank/DDBJ whole genome shotgun (WGS) entry which is preliminary data.</text>
</comment>
<evidence type="ECO:0000313" key="2">
    <source>
        <dbReference type="Proteomes" id="UP001597206"/>
    </source>
</evidence>
<proteinExistence type="predicted"/>
<sequence>MQTKYFVNEQGKYIGSSSDPVPPVTGIEVPSYPSNLTDEVWNGTQWVFIKNITVSRAQAKIALLNAGKLALVQPAIDAISDPVLRQRMQIEWDERLEFNSQNQTLRTLAQVIGINDQELIELLEIASEL</sequence>
<dbReference type="EMBL" id="JBHTLN010000001">
    <property type="protein sequence ID" value="MFD1121823.1"/>
    <property type="molecule type" value="Genomic_DNA"/>
</dbReference>
<protein>
    <recommendedName>
        <fullName evidence="3">Phage tail protein</fullName>
    </recommendedName>
</protein>
<keyword evidence="2" id="KW-1185">Reference proteome</keyword>
<organism evidence="1 2">
    <name type="scientific">Methylophilus flavus</name>
    <dbReference type="NCBI Taxonomy" id="640084"/>
    <lineage>
        <taxon>Bacteria</taxon>
        <taxon>Pseudomonadati</taxon>
        <taxon>Pseudomonadota</taxon>
        <taxon>Betaproteobacteria</taxon>
        <taxon>Nitrosomonadales</taxon>
        <taxon>Methylophilaceae</taxon>
        <taxon>Methylophilus</taxon>
    </lineage>
</organism>
<reference evidence="2" key="1">
    <citation type="journal article" date="2019" name="Int. J. Syst. Evol. Microbiol.">
        <title>The Global Catalogue of Microorganisms (GCM) 10K type strain sequencing project: providing services to taxonomists for standard genome sequencing and annotation.</title>
        <authorList>
            <consortium name="The Broad Institute Genomics Platform"/>
            <consortium name="The Broad Institute Genome Sequencing Center for Infectious Disease"/>
            <person name="Wu L."/>
            <person name="Ma J."/>
        </authorList>
    </citation>
    <scope>NUCLEOTIDE SEQUENCE [LARGE SCALE GENOMIC DNA]</scope>
    <source>
        <strain evidence="2">CCUG 58411</strain>
    </source>
</reference>
<dbReference type="RefSeq" id="WP_379031256.1">
    <property type="nucleotide sequence ID" value="NZ_JBHTLN010000001.1"/>
</dbReference>
<accession>A0ABW3P9W7</accession>
<dbReference type="Proteomes" id="UP001597206">
    <property type="component" value="Unassembled WGS sequence"/>
</dbReference>
<evidence type="ECO:0008006" key="3">
    <source>
        <dbReference type="Google" id="ProtNLM"/>
    </source>
</evidence>
<evidence type="ECO:0000313" key="1">
    <source>
        <dbReference type="EMBL" id="MFD1121823.1"/>
    </source>
</evidence>
<name>A0ABW3P9W7_9PROT</name>